<keyword evidence="3" id="KW-1185">Reference proteome</keyword>
<evidence type="ECO:0000313" key="2">
    <source>
        <dbReference type="EMBL" id="MEA5140750.1"/>
    </source>
</evidence>
<gene>
    <name evidence="2" type="ORF">VB248_16490</name>
</gene>
<feature type="region of interest" description="Disordered" evidence="1">
    <location>
        <begin position="16"/>
        <end position="49"/>
    </location>
</feature>
<evidence type="ECO:0000256" key="1">
    <source>
        <dbReference type="SAM" id="MobiDB-lite"/>
    </source>
</evidence>
<feature type="compositionally biased region" description="Basic and acidic residues" evidence="1">
    <location>
        <begin position="31"/>
        <end position="49"/>
    </location>
</feature>
<proteinExistence type="predicted"/>
<organism evidence="2 3">
    <name type="scientific">Arcicella rigui</name>
    <dbReference type="NCBI Taxonomy" id="797020"/>
    <lineage>
        <taxon>Bacteria</taxon>
        <taxon>Pseudomonadati</taxon>
        <taxon>Bacteroidota</taxon>
        <taxon>Cytophagia</taxon>
        <taxon>Cytophagales</taxon>
        <taxon>Flectobacillaceae</taxon>
        <taxon>Arcicella</taxon>
    </lineage>
</organism>
<sequence>MRPSIAIFQRNDWRDFQSKRNAQRKYGHQKKSPEVAHPEHDKVSFDWIN</sequence>
<name>A0ABU5QD21_9BACT</name>
<dbReference type="Proteomes" id="UP001302949">
    <property type="component" value="Unassembled WGS sequence"/>
</dbReference>
<reference evidence="2 3" key="1">
    <citation type="submission" date="2023-12" db="EMBL/GenBank/DDBJ databases">
        <title>Novel species of the genus Arcicella isolated from rivers.</title>
        <authorList>
            <person name="Lu H."/>
        </authorList>
    </citation>
    <scope>NUCLEOTIDE SEQUENCE [LARGE SCALE GENOMIC DNA]</scope>
    <source>
        <strain evidence="2 3">KCTC 23307</strain>
    </source>
</reference>
<comment type="caution">
    <text evidence="2">The sequence shown here is derived from an EMBL/GenBank/DDBJ whole genome shotgun (WGS) entry which is preliminary data.</text>
</comment>
<accession>A0ABU5QD21</accession>
<evidence type="ECO:0000313" key="3">
    <source>
        <dbReference type="Proteomes" id="UP001302949"/>
    </source>
</evidence>
<feature type="compositionally biased region" description="Basic residues" evidence="1">
    <location>
        <begin position="21"/>
        <end position="30"/>
    </location>
</feature>
<dbReference type="RefSeq" id="WP_323297905.1">
    <property type="nucleotide sequence ID" value="NZ_JAYFUM010000020.1"/>
</dbReference>
<protein>
    <submittedName>
        <fullName evidence="2">Uncharacterized protein</fullName>
    </submittedName>
</protein>
<dbReference type="EMBL" id="JAYFUM010000020">
    <property type="protein sequence ID" value="MEA5140750.1"/>
    <property type="molecule type" value="Genomic_DNA"/>
</dbReference>